<dbReference type="Pfam" id="PF02811">
    <property type="entry name" value="PHP"/>
    <property type="match status" value="1"/>
</dbReference>
<evidence type="ECO:0000256" key="5">
    <source>
        <dbReference type="ARBA" id="ARBA00022801"/>
    </source>
</evidence>
<accession>A0A7L7KQ30</accession>
<dbReference type="InterPro" id="IPR010140">
    <property type="entry name" value="Histidinol_P_phosphatase_HisJ"/>
</dbReference>
<evidence type="ECO:0000256" key="3">
    <source>
        <dbReference type="ARBA" id="ARBA00013085"/>
    </source>
</evidence>
<protein>
    <recommendedName>
        <fullName evidence="3 8">Histidinol-phosphatase</fullName>
        <shortName evidence="8">HolPase</shortName>
        <ecNumber evidence="3 8">3.1.3.15</ecNumber>
    </recommendedName>
</protein>
<dbReference type="KEGG" id="xcl:G4Z02_03135"/>
<keyword evidence="11" id="KW-1185">Reference proteome</keyword>
<dbReference type="GO" id="GO:0004401">
    <property type="term" value="F:histidinol-phosphatase activity"/>
    <property type="evidence" value="ECO:0007669"/>
    <property type="project" value="UniProtKB-UniRule"/>
</dbReference>
<dbReference type="NCBIfam" id="TIGR01856">
    <property type="entry name" value="hisJ_fam"/>
    <property type="match status" value="1"/>
</dbReference>
<evidence type="ECO:0000256" key="8">
    <source>
        <dbReference type="RuleBase" id="RU366003"/>
    </source>
</evidence>
<keyword evidence="4 8" id="KW-0028">Amino-acid biosynthesis</keyword>
<name>A0A7L7KQ30_9MOLU</name>
<evidence type="ECO:0000256" key="2">
    <source>
        <dbReference type="ARBA" id="ARBA00009152"/>
    </source>
</evidence>
<comment type="similarity">
    <text evidence="2 8">Belongs to the PHP hydrolase family. HisK subfamily.</text>
</comment>
<feature type="domain" description="PHP" evidence="9">
    <location>
        <begin position="7"/>
        <end position="196"/>
    </location>
</feature>
<comment type="catalytic activity">
    <reaction evidence="7 8">
        <text>L-histidinol phosphate + H2O = L-histidinol + phosphate</text>
        <dbReference type="Rhea" id="RHEA:14465"/>
        <dbReference type="ChEBI" id="CHEBI:15377"/>
        <dbReference type="ChEBI" id="CHEBI:43474"/>
        <dbReference type="ChEBI" id="CHEBI:57699"/>
        <dbReference type="ChEBI" id="CHEBI:57980"/>
        <dbReference type="EC" id="3.1.3.15"/>
    </reaction>
</comment>
<keyword evidence="6 8" id="KW-0368">Histidine biosynthesis</keyword>
<evidence type="ECO:0000256" key="6">
    <source>
        <dbReference type="ARBA" id="ARBA00023102"/>
    </source>
</evidence>
<dbReference type="InterPro" id="IPR004013">
    <property type="entry name" value="PHP_dom"/>
</dbReference>
<dbReference type="RefSeq" id="WP_258878407.1">
    <property type="nucleotide sequence ID" value="NZ_CP048914.1"/>
</dbReference>
<dbReference type="AlphaFoldDB" id="A0A7L7KQ30"/>
<keyword evidence="5 8" id="KW-0378">Hydrolase</keyword>
<organism evidence="10 11">
    <name type="scientific">Candidatus Xianfuyuplasma coldseepsis</name>
    <dbReference type="NCBI Taxonomy" id="2782163"/>
    <lineage>
        <taxon>Bacteria</taxon>
        <taxon>Bacillati</taxon>
        <taxon>Mycoplasmatota</taxon>
        <taxon>Mollicutes</taxon>
        <taxon>Candidatus Izemoplasmatales</taxon>
        <taxon>Candidatus Izemoplasmataceae</taxon>
        <taxon>Candidatus Xianfuyuplasma</taxon>
    </lineage>
</organism>
<dbReference type="Gene3D" id="3.20.20.140">
    <property type="entry name" value="Metal-dependent hydrolases"/>
    <property type="match status" value="1"/>
</dbReference>
<evidence type="ECO:0000256" key="4">
    <source>
        <dbReference type="ARBA" id="ARBA00022605"/>
    </source>
</evidence>
<reference evidence="10 11" key="1">
    <citation type="submission" date="2020-02" db="EMBL/GenBank/DDBJ databases">
        <authorList>
            <person name="Zheng R.K."/>
            <person name="Sun C.M."/>
        </authorList>
    </citation>
    <scope>NUCLEOTIDE SEQUENCE [LARGE SCALE GENOMIC DNA]</scope>
    <source>
        <strain evidence="11">zrk13</strain>
    </source>
</reference>
<proteinExistence type="inferred from homology"/>
<dbReference type="UniPathway" id="UPA00031">
    <property type="reaction ID" value="UER00013"/>
</dbReference>
<sequence length="244" mass="28503">MIPRNHDYHIHTNYSPDADQEATFEAYINQAQALGLTKLTFTDHVDIDAVHPLFHTPIDYNAYLKEFNTVKQTSPIDIQLGVEIGYQSHVVEEINTFLSKYPFTHVILSIHYLEQKDLYTQEYFIGKTKRQAYQTYFETCLDAIESIDQFDVFGHLDYITRYSPYGDYDYEEYKDIIDRILQALIRKNKGLEINTSGIANEQRTYPKQEVLDRFIELGGTTLVYGSDAHKISELGRFFIQKKQV</sequence>
<dbReference type="GO" id="GO:0000105">
    <property type="term" value="P:L-histidine biosynthetic process"/>
    <property type="evidence" value="ECO:0007669"/>
    <property type="project" value="UniProtKB-UniRule"/>
</dbReference>
<evidence type="ECO:0000259" key="9">
    <source>
        <dbReference type="Pfam" id="PF02811"/>
    </source>
</evidence>
<dbReference type="Proteomes" id="UP000514720">
    <property type="component" value="Chromosome"/>
</dbReference>
<evidence type="ECO:0000256" key="1">
    <source>
        <dbReference type="ARBA" id="ARBA00004970"/>
    </source>
</evidence>
<dbReference type="SUPFAM" id="SSF89550">
    <property type="entry name" value="PHP domain-like"/>
    <property type="match status" value="1"/>
</dbReference>
<evidence type="ECO:0000313" key="11">
    <source>
        <dbReference type="Proteomes" id="UP000514720"/>
    </source>
</evidence>
<dbReference type="PANTHER" id="PTHR21039:SF0">
    <property type="entry name" value="HISTIDINOL-PHOSPHATASE"/>
    <property type="match status" value="1"/>
</dbReference>
<dbReference type="GO" id="GO:0005737">
    <property type="term" value="C:cytoplasm"/>
    <property type="evidence" value="ECO:0007669"/>
    <property type="project" value="TreeGrafter"/>
</dbReference>
<evidence type="ECO:0000313" key="10">
    <source>
        <dbReference type="EMBL" id="QMS84787.1"/>
    </source>
</evidence>
<evidence type="ECO:0000256" key="7">
    <source>
        <dbReference type="ARBA" id="ARBA00049158"/>
    </source>
</evidence>
<dbReference type="PANTHER" id="PTHR21039">
    <property type="entry name" value="HISTIDINOL PHOSPHATASE-RELATED"/>
    <property type="match status" value="1"/>
</dbReference>
<dbReference type="EMBL" id="CP048914">
    <property type="protein sequence ID" value="QMS84787.1"/>
    <property type="molecule type" value="Genomic_DNA"/>
</dbReference>
<dbReference type="InterPro" id="IPR016195">
    <property type="entry name" value="Pol/histidinol_Pase-like"/>
</dbReference>
<gene>
    <name evidence="10" type="ORF">G4Z02_03135</name>
</gene>
<comment type="pathway">
    <text evidence="1 8">Amino-acid biosynthesis; L-histidine biosynthesis; L-histidine from 5-phospho-alpha-D-ribose 1-diphosphate: step 8/9.</text>
</comment>
<dbReference type="EC" id="3.1.3.15" evidence="3 8"/>